<gene>
    <name evidence="7" type="ORF">HZF10_10135</name>
</gene>
<accession>A0A7Y8Y2A6</accession>
<evidence type="ECO:0000256" key="5">
    <source>
        <dbReference type="SAM" id="Phobius"/>
    </source>
</evidence>
<keyword evidence="3 5" id="KW-1133">Transmembrane helix</keyword>
<feature type="transmembrane region" description="Helical" evidence="5">
    <location>
        <begin position="100"/>
        <end position="123"/>
    </location>
</feature>
<dbReference type="InterPro" id="IPR010432">
    <property type="entry name" value="RDD"/>
</dbReference>
<evidence type="ECO:0000259" key="6">
    <source>
        <dbReference type="Pfam" id="PF06271"/>
    </source>
</evidence>
<proteinExistence type="predicted"/>
<keyword evidence="8" id="KW-1185">Reference proteome</keyword>
<keyword evidence="4 5" id="KW-0472">Membrane</keyword>
<dbReference type="EMBL" id="JACBJI010000004">
    <property type="protein sequence ID" value="NYA71279.1"/>
    <property type="molecule type" value="Genomic_DNA"/>
</dbReference>
<feature type="transmembrane region" description="Helical" evidence="5">
    <location>
        <begin position="47"/>
        <end position="66"/>
    </location>
</feature>
<reference evidence="7 8" key="1">
    <citation type="submission" date="2020-07" db="EMBL/GenBank/DDBJ databases">
        <authorList>
            <person name="Sun Q."/>
        </authorList>
    </citation>
    <scope>NUCLEOTIDE SEQUENCE [LARGE SCALE GENOMIC DNA]</scope>
    <source>
        <strain evidence="7 8">MAH-1</strain>
    </source>
</reference>
<keyword evidence="2 5" id="KW-0812">Transmembrane</keyword>
<dbReference type="Proteomes" id="UP000535020">
    <property type="component" value="Unassembled WGS sequence"/>
</dbReference>
<dbReference type="RefSeq" id="WP_176006096.1">
    <property type="nucleotide sequence ID" value="NZ_JABWMI010000011.1"/>
</dbReference>
<comment type="subcellular location">
    <subcellularLocation>
        <location evidence="1">Membrane</location>
        <topology evidence="1">Multi-pass membrane protein</topology>
    </subcellularLocation>
</comment>
<dbReference type="AlphaFoldDB" id="A0A7Y8Y2A6"/>
<comment type="caution">
    <text evidence="7">The sequence shown here is derived from an EMBL/GenBank/DDBJ whole genome shotgun (WGS) entry which is preliminary data.</text>
</comment>
<evidence type="ECO:0000313" key="7">
    <source>
        <dbReference type="EMBL" id="NYA71279.1"/>
    </source>
</evidence>
<dbReference type="GO" id="GO:0016020">
    <property type="term" value="C:membrane"/>
    <property type="evidence" value="ECO:0007669"/>
    <property type="project" value="UniProtKB-SubCell"/>
</dbReference>
<evidence type="ECO:0000256" key="1">
    <source>
        <dbReference type="ARBA" id="ARBA00004141"/>
    </source>
</evidence>
<evidence type="ECO:0000256" key="4">
    <source>
        <dbReference type="ARBA" id="ARBA00023136"/>
    </source>
</evidence>
<sequence length="136" mass="15404">MKQTKGSRMVAFLIDIIATTSVNFVVKDWFSSYHMGNFSFMGQEFDITIRLSLLVIPLYFLIFDLFNQGKTAGKLVMGIVTVDAQTQVAPDRLTLMVRTLFKFISIAFWPLSFLFFVISATSLQDIVAKTVTLKTK</sequence>
<feature type="transmembrane region" description="Helical" evidence="5">
    <location>
        <begin position="9"/>
        <end position="27"/>
    </location>
</feature>
<evidence type="ECO:0000256" key="2">
    <source>
        <dbReference type="ARBA" id="ARBA00022692"/>
    </source>
</evidence>
<name>A0A7Y8Y2A6_9FLAO</name>
<protein>
    <submittedName>
        <fullName evidence="7">RDD family protein</fullName>
    </submittedName>
</protein>
<feature type="domain" description="RDD" evidence="6">
    <location>
        <begin position="6"/>
        <end position="120"/>
    </location>
</feature>
<organism evidence="7 8">
    <name type="scientific">Flavobacterium agri</name>
    <dbReference type="NCBI Taxonomy" id="2743471"/>
    <lineage>
        <taxon>Bacteria</taxon>
        <taxon>Pseudomonadati</taxon>
        <taxon>Bacteroidota</taxon>
        <taxon>Flavobacteriia</taxon>
        <taxon>Flavobacteriales</taxon>
        <taxon>Flavobacteriaceae</taxon>
        <taxon>Flavobacterium</taxon>
    </lineage>
</organism>
<evidence type="ECO:0000313" key="8">
    <source>
        <dbReference type="Proteomes" id="UP000535020"/>
    </source>
</evidence>
<dbReference type="Pfam" id="PF06271">
    <property type="entry name" value="RDD"/>
    <property type="match status" value="1"/>
</dbReference>
<evidence type="ECO:0000256" key="3">
    <source>
        <dbReference type="ARBA" id="ARBA00022989"/>
    </source>
</evidence>